<keyword evidence="3" id="KW-1185">Reference proteome</keyword>
<protein>
    <submittedName>
        <fullName evidence="2">Uncharacterized protein</fullName>
    </submittedName>
</protein>
<feature type="region of interest" description="Disordered" evidence="1">
    <location>
        <begin position="26"/>
        <end position="53"/>
    </location>
</feature>
<organism evidence="2 3">
    <name type="scientific">Cyclonatronum proteinivorum</name>
    <dbReference type="NCBI Taxonomy" id="1457365"/>
    <lineage>
        <taxon>Bacteria</taxon>
        <taxon>Pseudomonadati</taxon>
        <taxon>Balneolota</taxon>
        <taxon>Balneolia</taxon>
        <taxon>Balneolales</taxon>
        <taxon>Cyclonatronaceae</taxon>
        <taxon>Cyclonatronum</taxon>
    </lineage>
</organism>
<dbReference type="Proteomes" id="UP000254808">
    <property type="component" value="Chromosome"/>
</dbReference>
<reference evidence="2 3" key="1">
    <citation type="submission" date="2018-03" db="EMBL/GenBank/DDBJ databases">
        <title>Phenotypic and genomic properties of Cyclonatronum proteinivorum gen. nov., sp. nov., a haloalkaliphilic bacteroidete from soda lakes possessing Na+-translocating rhodopsin.</title>
        <authorList>
            <person name="Toshchakov S.V."/>
            <person name="Korzhenkov A."/>
            <person name="Samarov N.I."/>
            <person name="Kublanov I.V."/>
            <person name="Muntyan M.S."/>
            <person name="Sorokin D.Y."/>
        </authorList>
    </citation>
    <scope>NUCLEOTIDE SEQUENCE [LARGE SCALE GENOMIC DNA]</scope>
    <source>
        <strain evidence="2 3">Omega</strain>
    </source>
</reference>
<proteinExistence type="predicted"/>
<dbReference type="EMBL" id="CP027806">
    <property type="protein sequence ID" value="AXI99624.1"/>
    <property type="molecule type" value="Genomic_DNA"/>
</dbReference>
<dbReference type="KEGG" id="cprv:CYPRO_0337"/>
<name>A0A345UGM3_9BACT</name>
<gene>
    <name evidence="2" type="ORF">CYPRO_0337</name>
</gene>
<evidence type="ECO:0000313" key="3">
    <source>
        <dbReference type="Proteomes" id="UP000254808"/>
    </source>
</evidence>
<dbReference type="AlphaFoldDB" id="A0A345UGM3"/>
<evidence type="ECO:0000256" key="1">
    <source>
        <dbReference type="SAM" id="MobiDB-lite"/>
    </source>
</evidence>
<feature type="region of interest" description="Disordered" evidence="1">
    <location>
        <begin position="1"/>
        <end position="20"/>
    </location>
</feature>
<accession>A0A345UGM3</accession>
<sequence length="214" mass="23739">MPRTKKTRIPPQSSSQPYGRTLVVAQRSPEQGKAPRPNRDVKKVPGIPRNRRRQQYGRTLVVAQRSPELGTVSCRDRRAMCVQVHVTNPIFSNDILSGVSDGHIMPAAFPNGGGRFFYPQGVPTGRCLENGVLFQSAMPEYSAQIRPNPENPCVVISMFMSGMEGFAILPKSKGFRVDLGFLPSTKDRDALGVSSKKHRRNYSVARFQAGFFFG</sequence>
<evidence type="ECO:0000313" key="2">
    <source>
        <dbReference type="EMBL" id="AXI99624.1"/>
    </source>
</evidence>